<keyword evidence="3" id="KW-1185">Reference proteome</keyword>
<dbReference type="GO" id="GO:0008233">
    <property type="term" value="F:peptidase activity"/>
    <property type="evidence" value="ECO:0007669"/>
    <property type="project" value="UniProtKB-KW"/>
</dbReference>
<keyword evidence="2" id="KW-0378">Hydrolase</keyword>
<evidence type="ECO:0000313" key="2">
    <source>
        <dbReference type="EMBL" id="MET3683180.1"/>
    </source>
</evidence>
<keyword evidence="1" id="KW-1133">Transmembrane helix</keyword>
<gene>
    <name evidence="2" type="ORF">ABID56_001271</name>
</gene>
<protein>
    <submittedName>
        <fullName evidence="2">Zn-dependent protease with chaperone function</fullName>
    </submittedName>
</protein>
<dbReference type="Pfam" id="PF14150">
    <property type="entry name" value="YesK"/>
    <property type="match status" value="1"/>
</dbReference>
<sequence length="89" mass="10067">MMVAAPFLMALIPGIIIMTLSWWFNKKDFHQFIRMLPGILLIIAAVVLFYIGFVTIRGFEGAAYGLLSFLLIIFAFFSFAIGNKDTDKQ</sequence>
<evidence type="ECO:0000313" key="3">
    <source>
        <dbReference type="Proteomes" id="UP001549167"/>
    </source>
</evidence>
<proteinExistence type="predicted"/>
<feature type="transmembrane region" description="Helical" evidence="1">
    <location>
        <begin position="62"/>
        <end position="82"/>
    </location>
</feature>
<dbReference type="GO" id="GO:0006508">
    <property type="term" value="P:proteolysis"/>
    <property type="evidence" value="ECO:0007669"/>
    <property type="project" value="UniProtKB-KW"/>
</dbReference>
<feature type="transmembrane region" description="Helical" evidence="1">
    <location>
        <begin position="36"/>
        <end position="56"/>
    </location>
</feature>
<dbReference type="InterPro" id="IPR025434">
    <property type="entry name" value="YesK-like"/>
</dbReference>
<dbReference type="RefSeq" id="WP_354219771.1">
    <property type="nucleotide sequence ID" value="NZ_JBEPMX010000005.1"/>
</dbReference>
<dbReference type="EMBL" id="JBEPMX010000005">
    <property type="protein sequence ID" value="MET3683180.1"/>
    <property type="molecule type" value="Genomic_DNA"/>
</dbReference>
<dbReference type="Proteomes" id="UP001549167">
    <property type="component" value="Unassembled WGS sequence"/>
</dbReference>
<comment type="caution">
    <text evidence="2">The sequence shown here is derived from an EMBL/GenBank/DDBJ whole genome shotgun (WGS) entry which is preliminary data.</text>
</comment>
<accession>A0ABV2KUD9</accession>
<keyword evidence="2" id="KW-0645">Protease</keyword>
<organism evidence="2 3">
    <name type="scientific">Alkalibacillus flavidus</name>
    <dbReference type="NCBI Taxonomy" id="546021"/>
    <lineage>
        <taxon>Bacteria</taxon>
        <taxon>Bacillati</taxon>
        <taxon>Bacillota</taxon>
        <taxon>Bacilli</taxon>
        <taxon>Bacillales</taxon>
        <taxon>Bacillaceae</taxon>
        <taxon>Alkalibacillus</taxon>
    </lineage>
</organism>
<reference evidence="2 3" key="1">
    <citation type="submission" date="2024-06" db="EMBL/GenBank/DDBJ databases">
        <title>Genomic Encyclopedia of Type Strains, Phase IV (KMG-IV): sequencing the most valuable type-strain genomes for metagenomic binning, comparative biology and taxonomic classification.</title>
        <authorList>
            <person name="Goeker M."/>
        </authorList>
    </citation>
    <scope>NUCLEOTIDE SEQUENCE [LARGE SCALE GENOMIC DNA]</scope>
    <source>
        <strain evidence="2 3">DSM 23520</strain>
    </source>
</reference>
<feature type="transmembrane region" description="Helical" evidence="1">
    <location>
        <begin position="6"/>
        <end position="24"/>
    </location>
</feature>
<keyword evidence="1" id="KW-0812">Transmembrane</keyword>
<name>A0ABV2KUD9_9BACI</name>
<evidence type="ECO:0000256" key="1">
    <source>
        <dbReference type="SAM" id="Phobius"/>
    </source>
</evidence>
<keyword evidence="1" id="KW-0472">Membrane</keyword>